<dbReference type="Proteomes" id="UP001629392">
    <property type="component" value="Unassembled WGS sequence"/>
</dbReference>
<name>A0ABW9EE00_9BURK</name>
<dbReference type="RefSeq" id="WP_408152707.1">
    <property type="nucleotide sequence ID" value="NZ_JAQQCL010000005.1"/>
</dbReference>
<protein>
    <submittedName>
        <fullName evidence="1">Uncharacterized protein</fullName>
    </submittedName>
</protein>
<organism evidence="1 2">
    <name type="scientific">Paraburkholderia strydomiana</name>
    <dbReference type="NCBI Taxonomy" id="1245417"/>
    <lineage>
        <taxon>Bacteria</taxon>
        <taxon>Pseudomonadati</taxon>
        <taxon>Pseudomonadota</taxon>
        <taxon>Betaproteobacteria</taxon>
        <taxon>Burkholderiales</taxon>
        <taxon>Burkholderiaceae</taxon>
        <taxon>Paraburkholderia</taxon>
    </lineage>
</organism>
<comment type="caution">
    <text evidence="1">The sequence shown here is derived from an EMBL/GenBank/DDBJ whole genome shotgun (WGS) entry which is preliminary data.</text>
</comment>
<proteinExistence type="predicted"/>
<keyword evidence="2" id="KW-1185">Reference proteome</keyword>
<reference evidence="1 2" key="1">
    <citation type="journal article" date="2024" name="Chem. Sci.">
        <title>Discovery of megapolipeptins by genome mining of a Burkholderiales bacteria collection.</title>
        <authorList>
            <person name="Paulo B.S."/>
            <person name="Recchia M.J.J."/>
            <person name="Lee S."/>
            <person name="Fergusson C.H."/>
            <person name="Romanowski S.B."/>
            <person name="Hernandez A."/>
            <person name="Krull N."/>
            <person name="Liu D.Y."/>
            <person name="Cavanagh H."/>
            <person name="Bos A."/>
            <person name="Gray C.A."/>
            <person name="Murphy B.T."/>
            <person name="Linington R.G."/>
            <person name="Eustaquio A.S."/>
        </authorList>
    </citation>
    <scope>NUCLEOTIDE SEQUENCE [LARGE SCALE GENOMIC DNA]</scope>
    <source>
        <strain evidence="1 2">RL17-350-BIC-E</strain>
    </source>
</reference>
<evidence type="ECO:0000313" key="2">
    <source>
        <dbReference type="Proteomes" id="UP001629392"/>
    </source>
</evidence>
<evidence type="ECO:0000313" key="1">
    <source>
        <dbReference type="EMBL" id="MFM0716356.1"/>
    </source>
</evidence>
<gene>
    <name evidence="1" type="ORF">PQQ73_08460</name>
</gene>
<sequence length="107" mass="11714">MRGRQKSNFRSPFALGFEHGAEAVEDASVVEMDARVPEYRVGYVVGRCYSEAVRQTSLLAGVVVAGELGAKFGVDKSALVAALRLSHDHELVIDEKYADDDSADRRK</sequence>
<dbReference type="EMBL" id="JAQQCL010000005">
    <property type="protein sequence ID" value="MFM0716356.1"/>
    <property type="molecule type" value="Genomic_DNA"/>
</dbReference>
<accession>A0ABW9EE00</accession>